<organism evidence="2 3">
    <name type="scientific">Dendrobium thyrsiflorum</name>
    <name type="common">Pinecone-like raceme dendrobium</name>
    <name type="synonym">Orchid</name>
    <dbReference type="NCBI Taxonomy" id="117978"/>
    <lineage>
        <taxon>Eukaryota</taxon>
        <taxon>Viridiplantae</taxon>
        <taxon>Streptophyta</taxon>
        <taxon>Embryophyta</taxon>
        <taxon>Tracheophyta</taxon>
        <taxon>Spermatophyta</taxon>
        <taxon>Magnoliopsida</taxon>
        <taxon>Liliopsida</taxon>
        <taxon>Asparagales</taxon>
        <taxon>Orchidaceae</taxon>
        <taxon>Epidendroideae</taxon>
        <taxon>Malaxideae</taxon>
        <taxon>Dendrobiinae</taxon>
        <taxon>Dendrobium</taxon>
    </lineage>
</organism>
<reference evidence="2 3" key="1">
    <citation type="journal article" date="2024" name="Plant Biotechnol. J.">
        <title>Dendrobium thyrsiflorum genome and its molecular insights into genes involved in important horticultural traits.</title>
        <authorList>
            <person name="Chen B."/>
            <person name="Wang J.Y."/>
            <person name="Zheng P.J."/>
            <person name="Li K.L."/>
            <person name="Liang Y.M."/>
            <person name="Chen X.F."/>
            <person name="Zhang C."/>
            <person name="Zhao X."/>
            <person name="He X."/>
            <person name="Zhang G.Q."/>
            <person name="Liu Z.J."/>
            <person name="Xu Q."/>
        </authorList>
    </citation>
    <scope>NUCLEOTIDE SEQUENCE [LARGE SCALE GENOMIC DNA]</scope>
    <source>
        <strain evidence="2">GZMU011</strain>
    </source>
</reference>
<keyword evidence="1" id="KW-1133">Transmembrane helix</keyword>
<dbReference type="AlphaFoldDB" id="A0ABD0TY95"/>
<dbReference type="InterPro" id="IPR010530">
    <property type="entry name" value="B12D"/>
</dbReference>
<keyword evidence="3" id="KW-1185">Reference proteome</keyword>
<dbReference type="EMBL" id="JANQDX010000019">
    <property type="protein sequence ID" value="KAL0904614.1"/>
    <property type="molecule type" value="Genomic_DNA"/>
</dbReference>
<gene>
    <name evidence="2" type="ORF">M5K25_026743</name>
</gene>
<keyword evidence="1" id="KW-0472">Membrane</keyword>
<dbReference type="Proteomes" id="UP001552299">
    <property type="component" value="Unassembled WGS sequence"/>
</dbReference>
<proteinExistence type="predicted"/>
<evidence type="ECO:0000313" key="2">
    <source>
        <dbReference type="EMBL" id="KAL0904614.1"/>
    </source>
</evidence>
<dbReference type="PANTHER" id="PTHR33417">
    <property type="entry name" value="G-BOX BINDING PROTEIN"/>
    <property type="match status" value="1"/>
</dbReference>
<evidence type="ECO:0000313" key="3">
    <source>
        <dbReference type="Proteomes" id="UP001552299"/>
    </source>
</evidence>
<name>A0ABD0TY95_DENTH</name>
<accession>A0ABD0TY95</accession>
<comment type="caution">
    <text evidence="2">The sequence shown here is derived from an EMBL/GenBank/DDBJ whole genome shotgun (WGS) entry which is preliminary data.</text>
</comment>
<dbReference type="Pfam" id="PF06522">
    <property type="entry name" value="B12D"/>
    <property type="match status" value="1"/>
</dbReference>
<sequence>MAPAAANRWLRPEVYPLFAAVGAAVGICGFQLVRNICINPEVRVNKASRVAGVLENFSEGEKYAEHSLRKFVRGRSPEIMPSLNSFFSNPSLLRQEKLILDVFVLSLLWIVISILVIMSSTFETELFDCCKYLLGFDNELWLLPKMIKEA</sequence>
<protein>
    <submittedName>
        <fullName evidence="2">Uncharacterized protein</fullName>
    </submittedName>
</protein>
<feature type="transmembrane region" description="Helical" evidence="1">
    <location>
        <begin position="98"/>
        <end position="118"/>
    </location>
</feature>
<feature type="transmembrane region" description="Helical" evidence="1">
    <location>
        <begin position="14"/>
        <end position="33"/>
    </location>
</feature>
<keyword evidence="1" id="KW-0812">Transmembrane</keyword>
<evidence type="ECO:0000256" key="1">
    <source>
        <dbReference type="SAM" id="Phobius"/>
    </source>
</evidence>